<reference evidence="2" key="1">
    <citation type="journal article" date="2021" name="PeerJ">
        <title>Extensive microbial diversity within the chicken gut microbiome revealed by metagenomics and culture.</title>
        <authorList>
            <person name="Gilroy R."/>
            <person name="Ravi A."/>
            <person name="Getino M."/>
            <person name="Pursley I."/>
            <person name="Horton D.L."/>
            <person name="Alikhan N.F."/>
            <person name="Baker D."/>
            <person name="Gharbi K."/>
            <person name="Hall N."/>
            <person name="Watson M."/>
            <person name="Adriaenssens E.M."/>
            <person name="Foster-Nyarko E."/>
            <person name="Jarju S."/>
            <person name="Secka A."/>
            <person name="Antonio M."/>
            <person name="Oren A."/>
            <person name="Chaudhuri R.R."/>
            <person name="La Ragione R."/>
            <person name="Hildebrand F."/>
            <person name="Pallen M.J."/>
        </authorList>
    </citation>
    <scope>NUCLEOTIDE SEQUENCE</scope>
    <source>
        <strain evidence="2">5790</strain>
    </source>
</reference>
<dbReference type="EC" id="2.4.-.-" evidence="2"/>
<evidence type="ECO:0000313" key="3">
    <source>
        <dbReference type="Proteomes" id="UP000824162"/>
    </source>
</evidence>
<dbReference type="AlphaFoldDB" id="A0A9D1TLU0"/>
<accession>A0A9D1TLU0</accession>
<dbReference type="GO" id="GO:0016757">
    <property type="term" value="F:glycosyltransferase activity"/>
    <property type="evidence" value="ECO:0007669"/>
    <property type="project" value="UniProtKB-KW"/>
</dbReference>
<evidence type="ECO:0000259" key="1">
    <source>
        <dbReference type="Pfam" id="PF00535"/>
    </source>
</evidence>
<keyword evidence="2" id="KW-0328">Glycosyltransferase</keyword>
<reference evidence="2" key="2">
    <citation type="submission" date="2021-04" db="EMBL/GenBank/DDBJ databases">
        <authorList>
            <person name="Gilroy R."/>
        </authorList>
    </citation>
    <scope>NUCLEOTIDE SEQUENCE</scope>
    <source>
        <strain evidence="2">5790</strain>
    </source>
</reference>
<protein>
    <submittedName>
        <fullName evidence="2">Glycosyltransferase</fullName>
        <ecNumber evidence="2">2.4.-.-</ecNumber>
    </submittedName>
</protein>
<dbReference type="EMBL" id="DXIJ01000030">
    <property type="protein sequence ID" value="HIV85459.1"/>
    <property type="molecule type" value="Genomic_DNA"/>
</dbReference>
<dbReference type="Gene3D" id="3.90.550.10">
    <property type="entry name" value="Spore Coat Polysaccharide Biosynthesis Protein SpsA, Chain A"/>
    <property type="match status" value="1"/>
</dbReference>
<comment type="caution">
    <text evidence="2">The sequence shown here is derived from an EMBL/GenBank/DDBJ whole genome shotgun (WGS) entry which is preliminary data.</text>
</comment>
<sequence length="344" mass="38782">MKNLISKSGMAGSGIMLLLRRALCELRSCRPGAVRRRRLRAGENGYEPIVSAIVCTYNREDKLLAAVRSLLEQTGAEYEVIVVNNGKPFCNRVLNELSRVKIINEGRTGLSRARNAGAAAARGEYLTFIDDDAVAEPGLLECVRRTFEEHKKAAVIGGLILLGSKPPIVLPGYEALWSEFTVPYEKYREVSMQYEFPFGANFSVRHSVLDAMGGFDLRYGRTGSDYAGGEETALCFKALSCGYRIGIQPQAVVRHMVDDSRFTREHIRRTLRAGIFTTRRLYIDGYSPYNWDKSYAMRRIKLAEDEMARLRRGGADELEIYYKECERDGFCALVREIEKEAAQL</sequence>
<dbReference type="Proteomes" id="UP000824162">
    <property type="component" value="Unassembled WGS sequence"/>
</dbReference>
<dbReference type="PANTHER" id="PTHR43685">
    <property type="entry name" value="GLYCOSYLTRANSFERASE"/>
    <property type="match status" value="1"/>
</dbReference>
<dbReference type="Pfam" id="PF00535">
    <property type="entry name" value="Glycos_transf_2"/>
    <property type="match status" value="1"/>
</dbReference>
<dbReference type="PANTHER" id="PTHR43685:SF3">
    <property type="entry name" value="SLR2126 PROTEIN"/>
    <property type="match status" value="1"/>
</dbReference>
<dbReference type="InterPro" id="IPR029044">
    <property type="entry name" value="Nucleotide-diphossugar_trans"/>
</dbReference>
<dbReference type="SUPFAM" id="SSF53448">
    <property type="entry name" value="Nucleotide-diphospho-sugar transferases"/>
    <property type="match status" value="1"/>
</dbReference>
<organism evidence="2 3">
    <name type="scientific">Candidatus Monoglobus merdigallinarum</name>
    <dbReference type="NCBI Taxonomy" id="2838698"/>
    <lineage>
        <taxon>Bacteria</taxon>
        <taxon>Bacillati</taxon>
        <taxon>Bacillota</taxon>
        <taxon>Clostridia</taxon>
        <taxon>Monoglobales</taxon>
        <taxon>Monoglobaceae</taxon>
        <taxon>Monoglobus</taxon>
    </lineage>
</organism>
<dbReference type="InterPro" id="IPR001173">
    <property type="entry name" value="Glyco_trans_2-like"/>
</dbReference>
<evidence type="ECO:0000313" key="2">
    <source>
        <dbReference type="EMBL" id="HIV85459.1"/>
    </source>
</evidence>
<gene>
    <name evidence="2" type="ORF">H9900_01460</name>
</gene>
<feature type="domain" description="Glycosyltransferase 2-like" evidence="1">
    <location>
        <begin position="51"/>
        <end position="207"/>
    </location>
</feature>
<name>A0A9D1TLU0_9FIRM</name>
<proteinExistence type="predicted"/>
<dbReference type="InterPro" id="IPR050834">
    <property type="entry name" value="Glycosyltransf_2"/>
</dbReference>
<keyword evidence="2" id="KW-0808">Transferase</keyword>